<accession>A0ABW6PKB6</accession>
<dbReference type="EMBL" id="JBIAMX010000004">
    <property type="protein sequence ID" value="MFF0542842.1"/>
    <property type="molecule type" value="Genomic_DNA"/>
</dbReference>
<name>A0ABW6PKB6_9NOCA</name>
<keyword evidence="2" id="KW-1185">Reference proteome</keyword>
<dbReference type="Proteomes" id="UP001601444">
    <property type="component" value="Unassembled WGS sequence"/>
</dbReference>
<evidence type="ECO:0008006" key="3">
    <source>
        <dbReference type="Google" id="ProtNLM"/>
    </source>
</evidence>
<sequence>MRSELARDFWRVLEPLAIVMAFAPDCIAALQDTGLKGRWMPYFAARTAPLGAVGPAVVEATYYGFHPRLVGRSIPDAWELATPAAVLAARKTSAAGVLRKSVPGIEEAAAVVLPDLWQAIAAADSAGRPLFAANRALGRDDDPVAELWQAATTLREHRGDGHNGCLIAEGIDGAESIVLFATDLGASPQFWQGMRGWTEEEWAAAEHRLTERGLLGADGLTPAGRALRAHVEDRTDVLAARPFAGVADPVALLRALKPLGQAVFDAGQIPRQNLLGVNLDDVVL</sequence>
<evidence type="ECO:0000313" key="1">
    <source>
        <dbReference type="EMBL" id="MFF0542842.1"/>
    </source>
</evidence>
<proteinExistence type="predicted"/>
<dbReference type="Pfam" id="PF21863">
    <property type="entry name" value="HTH_67"/>
    <property type="match status" value="1"/>
</dbReference>
<dbReference type="InterPro" id="IPR054058">
    <property type="entry name" value="HTH_67"/>
</dbReference>
<evidence type="ECO:0000313" key="2">
    <source>
        <dbReference type="Proteomes" id="UP001601444"/>
    </source>
</evidence>
<organism evidence="1 2">
    <name type="scientific">Nocardia thailandica</name>
    <dbReference type="NCBI Taxonomy" id="257275"/>
    <lineage>
        <taxon>Bacteria</taxon>
        <taxon>Bacillati</taxon>
        <taxon>Actinomycetota</taxon>
        <taxon>Actinomycetes</taxon>
        <taxon>Mycobacteriales</taxon>
        <taxon>Nocardiaceae</taxon>
        <taxon>Nocardia</taxon>
    </lineage>
</organism>
<dbReference type="RefSeq" id="WP_387699597.1">
    <property type="nucleotide sequence ID" value="NZ_JBIAMX010000004.1"/>
</dbReference>
<reference evidence="1 2" key="1">
    <citation type="submission" date="2024-10" db="EMBL/GenBank/DDBJ databases">
        <title>The Natural Products Discovery Center: Release of the First 8490 Sequenced Strains for Exploring Actinobacteria Biosynthetic Diversity.</title>
        <authorList>
            <person name="Kalkreuter E."/>
            <person name="Kautsar S.A."/>
            <person name="Yang D."/>
            <person name="Bader C.D."/>
            <person name="Teijaro C.N."/>
            <person name="Fluegel L."/>
            <person name="Davis C.M."/>
            <person name="Simpson J.R."/>
            <person name="Lauterbach L."/>
            <person name="Steele A.D."/>
            <person name="Gui C."/>
            <person name="Meng S."/>
            <person name="Li G."/>
            <person name="Viehrig K."/>
            <person name="Ye F."/>
            <person name="Su P."/>
            <person name="Kiefer A.F."/>
            <person name="Nichols A."/>
            <person name="Cepeda A.J."/>
            <person name="Yan W."/>
            <person name="Fan B."/>
            <person name="Jiang Y."/>
            <person name="Adhikari A."/>
            <person name="Zheng C.-J."/>
            <person name="Schuster L."/>
            <person name="Cowan T.M."/>
            <person name="Smanski M.J."/>
            <person name="Chevrette M.G."/>
            <person name="De Carvalho L.P.S."/>
            <person name="Shen B."/>
        </authorList>
    </citation>
    <scope>NUCLEOTIDE SEQUENCE [LARGE SCALE GENOMIC DNA]</scope>
    <source>
        <strain evidence="1 2">NPDC004045</strain>
    </source>
</reference>
<protein>
    <recommendedName>
        <fullName evidence="3">SalK</fullName>
    </recommendedName>
</protein>
<gene>
    <name evidence="1" type="ORF">ACFYTF_08390</name>
</gene>
<dbReference type="NCBIfam" id="NF047719">
    <property type="entry name" value="SCO6745_fam_HTH"/>
    <property type="match status" value="1"/>
</dbReference>
<comment type="caution">
    <text evidence="1">The sequence shown here is derived from an EMBL/GenBank/DDBJ whole genome shotgun (WGS) entry which is preliminary data.</text>
</comment>